<feature type="transmembrane region" description="Helical" evidence="1">
    <location>
        <begin position="183"/>
        <end position="202"/>
    </location>
</feature>
<accession>A0A7J9NK26</accession>
<comment type="caution">
    <text evidence="2">The sequence shown here is derived from an EMBL/GenBank/DDBJ whole genome shotgun (WGS) entry which is preliminary data.</text>
</comment>
<proteinExistence type="predicted"/>
<feature type="transmembrane region" description="Helical" evidence="1">
    <location>
        <begin position="16"/>
        <end position="42"/>
    </location>
</feature>
<protein>
    <submittedName>
        <fullName evidence="2">Uncharacterized protein</fullName>
    </submittedName>
</protein>
<gene>
    <name evidence="2" type="ORF">HNP87_001837</name>
</gene>
<dbReference type="Proteomes" id="UP000563838">
    <property type="component" value="Unassembled WGS sequence"/>
</dbReference>
<keyword evidence="1" id="KW-1133">Transmembrane helix</keyword>
<evidence type="ECO:0000313" key="2">
    <source>
        <dbReference type="EMBL" id="MBA2841288.1"/>
    </source>
</evidence>
<dbReference type="AlphaFoldDB" id="A0A7J9NK26"/>
<dbReference type="EMBL" id="JACDUI010000003">
    <property type="protein sequence ID" value="MBA2841288.1"/>
    <property type="molecule type" value="Genomic_DNA"/>
</dbReference>
<keyword evidence="1" id="KW-0472">Membrane</keyword>
<feature type="transmembrane region" description="Helical" evidence="1">
    <location>
        <begin position="141"/>
        <end position="162"/>
    </location>
</feature>
<keyword evidence="1" id="KW-0812">Transmembrane</keyword>
<feature type="transmembrane region" description="Helical" evidence="1">
    <location>
        <begin position="69"/>
        <end position="90"/>
    </location>
</feature>
<organism evidence="2 3">
    <name type="scientific">Methanococcus maripaludis</name>
    <name type="common">Methanococcus deltae</name>
    <dbReference type="NCBI Taxonomy" id="39152"/>
    <lineage>
        <taxon>Archaea</taxon>
        <taxon>Methanobacteriati</taxon>
        <taxon>Methanobacteriota</taxon>
        <taxon>Methanomada group</taxon>
        <taxon>Methanococci</taxon>
        <taxon>Methanococcales</taxon>
        <taxon>Methanococcaceae</taxon>
        <taxon>Methanococcus</taxon>
    </lineage>
</organism>
<evidence type="ECO:0000256" key="1">
    <source>
        <dbReference type="SAM" id="Phobius"/>
    </source>
</evidence>
<dbReference type="RefSeq" id="WP_181489355.1">
    <property type="nucleotide sequence ID" value="NZ_JACDUI010000003.1"/>
</dbReference>
<name>A0A7J9NK26_METMI</name>
<feature type="transmembrane region" description="Helical" evidence="1">
    <location>
        <begin position="102"/>
        <end position="126"/>
    </location>
</feature>
<reference evidence="2 3" key="1">
    <citation type="submission" date="2020-07" db="EMBL/GenBank/DDBJ databases">
        <title>Genomic Encyclopedia of Type Strains, Phase IV (KMG-V): Genome sequencing to study the core and pangenomes of soil and plant-associated prokaryotes.</title>
        <authorList>
            <person name="Whitman W."/>
        </authorList>
    </citation>
    <scope>NUCLEOTIDE SEQUENCE [LARGE SCALE GENOMIC DNA]</scope>
    <source>
        <strain evidence="2 3">A4</strain>
    </source>
</reference>
<feature type="transmembrane region" description="Helical" evidence="1">
    <location>
        <begin position="208"/>
        <end position="226"/>
    </location>
</feature>
<sequence length="421" mass="48616">MSEADSKKSKYGLKDLFLVFTSSIFSISGIFLFLVTLVYLLIGIYPPTFEKWHLFGNFFKIFGISSDNIGYTPLILVFILLLAFLVNHINNNFISAIKKSKFLSISLMLSVSFLGFYCINYVILLYRDILMSLYVEKTDLFVFFISWVAVGILLFILGIIDFQNSFGKSPKNHSGISFGKNLISYWFITLAYAYFGTLILNIGYWGTFADWFSGTGIVALTAYLVYETTNQRKSQYVPCVVFSNQFVLYAKKFDNKWLWADSLSCDRSEFKPYPPLEIYNVGKGVAKDLEITINANIPEIKSKIKNEIKNPQVLEKLDNIMETMVETTYSFKFLINDVEKHSIDIDLGHMESLYELMLECDNEELKIYEKLDFEVILKYCDLDDKCIEENYICNVVPDLDLIFQRNNDLETSVLFTITKKD</sequence>
<evidence type="ECO:0000313" key="3">
    <source>
        <dbReference type="Proteomes" id="UP000563838"/>
    </source>
</evidence>